<reference evidence="1 2" key="1">
    <citation type="submission" date="2015-11" db="EMBL/GenBank/DDBJ databases">
        <title>Genomic analysis of 38 Legionella species identifies large and diverse effector repertoires.</title>
        <authorList>
            <person name="Burstein D."/>
            <person name="Amaro F."/>
            <person name="Zusman T."/>
            <person name="Lifshitz Z."/>
            <person name="Cohen O."/>
            <person name="Gilbert J.A."/>
            <person name="Pupko T."/>
            <person name="Shuman H.A."/>
            <person name="Segal G."/>
        </authorList>
    </citation>
    <scope>NUCLEOTIDE SEQUENCE [LARGE SCALE GENOMIC DNA]</scope>
    <source>
        <strain evidence="1 2">ATCC 49751</strain>
    </source>
</reference>
<dbReference type="EMBL" id="LNYI01000057">
    <property type="protein sequence ID" value="KTD18718.1"/>
    <property type="molecule type" value="Genomic_DNA"/>
</dbReference>
<comment type="caution">
    <text evidence="1">The sequence shown here is derived from an EMBL/GenBank/DDBJ whole genome shotgun (WGS) entry which is preliminary data.</text>
</comment>
<accession>A0A0W0VF09</accession>
<protein>
    <submittedName>
        <fullName evidence="1">Uncharacterized protein</fullName>
    </submittedName>
</protein>
<evidence type="ECO:0000313" key="1">
    <source>
        <dbReference type="EMBL" id="KTD18718.1"/>
    </source>
</evidence>
<dbReference type="Proteomes" id="UP000054869">
    <property type="component" value="Unassembled WGS sequence"/>
</dbReference>
<keyword evidence="2" id="KW-1185">Reference proteome</keyword>
<dbReference type="PATRIC" id="fig|45067.4.peg.2439"/>
<name>A0A0W0VF09_9GAMM</name>
<gene>
    <name evidence="1" type="ORF">Llan_2321</name>
</gene>
<proteinExistence type="predicted"/>
<organism evidence="1 2">
    <name type="scientific">Legionella lansingensis</name>
    <dbReference type="NCBI Taxonomy" id="45067"/>
    <lineage>
        <taxon>Bacteria</taxon>
        <taxon>Pseudomonadati</taxon>
        <taxon>Pseudomonadota</taxon>
        <taxon>Gammaproteobacteria</taxon>
        <taxon>Legionellales</taxon>
        <taxon>Legionellaceae</taxon>
        <taxon>Legionella</taxon>
    </lineage>
</organism>
<dbReference type="RefSeq" id="WP_028372438.1">
    <property type="nucleotide sequence ID" value="NZ_LNYI01000057.1"/>
</dbReference>
<sequence>MKQFLDHNITMDQKYFSVNEVIKYFEKKGRPIDFADIGGYVRKCIIHPVVYIDSIPAHAHETINVEQALVIGFCYLSAYWHISEDKIIALCDNLLRGQQATLCGINKEELTQIRITSWMTELRHFEGVPLEHLYPKPFSNDLAITGFMFPPKSPFYIHIGNIAISEEDLNVLDSTRSLDEVTGNKLDSQQSGSNNDKKINHVFHHASKRAAILRAASAIAYRFPSDVSSGKAILALIKSNKNFLFEQSEIPRSDRTNIDLINDYLRPLEECDFNRKDYEQSQEEKLFGSALSIIFSKEETKISNRSTATVTIAKKIFEKREIIGCTFELNVIEQLLDDSFALIS</sequence>
<dbReference type="AlphaFoldDB" id="A0A0W0VF09"/>
<dbReference type="STRING" id="45067.Llan_2321"/>
<evidence type="ECO:0000313" key="2">
    <source>
        <dbReference type="Proteomes" id="UP000054869"/>
    </source>
</evidence>